<dbReference type="InterPro" id="IPR036514">
    <property type="entry name" value="SGNH_hydro_sf"/>
</dbReference>
<comment type="caution">
    <text evidence="3">The sequence shown here is derived from an EMBL/GenBank/DDBJ whole genome shotgun (WGS) entry which is preliminary data.</text>
</comment>
<evidence type="ECO:0000259" key="2">
    <source>
        <dbReference type="Pfam" id="PF13472"/>
    </source>
</evidence>
<name>A0A2T0T0K2_9BACT</name>
<dbReference type="AlphaFoldDB" id="A0A2T0T0K2"/>
<feature type="signal peptide" evidence="1">
    <location>
        <begin position="1"/>
        <end position="23"/>
    </location>
</feature>
<dbReference type="EMBL" id="PVTE01000008">
    <property type="protein sequence ID" value="PRY39184.1"/>
    <property type="molecule type" value="Genomic_DNA"/>
</dbReference>
<proteinExistence type="predicted"/>
<evidence type="ECO:0000313" key="4">
    <source>
        <dbReference type="Proteomes" id="UP000238375"/>
    </source>
</evidence>
<protein>
    <submittedName>
        <fullName evidence="3">Lysophospholipase L1-like esterase</fullName>
    </submittedName>
</protein>
<dbReference type="InterPro" id="IPR051532">
    <property type="entry name" value="Ester_Hydrolysis_Enzymes"/>
</dbReference>
<dbReference type="CDD" id="cd00229">
    <property type="entry name" value="SGNH_hydrolase"/>
    <property type="match status" value="1"/>
</dbReference>
<dbReference type="GO" id="GO:0004622">
    <property type="term" value="F:phosphatidylcholine lysophospholipase activity"/>
    <property type="evidence" value="ECO:0007669"/>
    <property type="project" value="TreeGrafter"/>
</dbReference>
<gene>
    <name evidence="3" type="ORF">CLV58_10873</name>
</gene>
<sequence length="280" mass="32281">MTLRLTRQLFCLLLLIGAFSFRAPQQMTWVAIGDSITYLNDHPEQTGNRITKGYMTRVVEKLPYIKFVNQGHNGWTAIRIAQQIDSLGLTKADIYSVFLGTNDWWHSKPLGHFTDYQQNTGTGTVYGSFRIILDKLRRLNPQARLLLITPMPRTDFVQINNPKNNAYGSYKPKTGQTLESFAQAIDSIGRAEQIPVVDLYHLRSLRVERLVKFKRLKNPATGQYVDYRYPDYTTIPFNPATDEYPYPPAAIDRTYDGLHPSDEGYELITRQLVRRLKAFR</sequence>
<evidence type="ECO:0000256" key="1">
    <source>
        <dbReference type="SAM" id="SignalP"/>
    </source>
</evidence>
<dbReference type="RefSeq" id="WP_106137871.1">
    <property type="nucleotide sequence ID" value="NZ_PVTE01000008.1"/>
</dbReference>
<keyword evidence="1" id="KW-0732">Signal</keyword>
<dbReference type="PANTHER" id="PTHR30383">
    <property type="entry name" value="THIOESTERASE 1/PROTEASE 1/LYSOPHOSPHOLIPASE L1"/>
    <property type="match status" value="1"/>
</dbReference>
<accession>A0A2T0T0K2</accession>
<dbReference type="InterPro" id="IPR013830">
    <property type="entry name" value="SGNH_hydro"/>
</dbReference>
<dbReference type="Gene3D" id="3.40.50.1110">
    <property type="entry name" value="SGNH hydrolase"/>
    <property type="match status" value="1"/>
</dbReference>
<keyword evidence="4" id="KW-1185">Reference proteome</keyword>
<feature type="domain" description="SGNH hydrolase-type esterase" evidence="2">
    <location>
        <begin position="31"/>
        <end position="267"/>
    </location>
</feature>
<organism evidence="3 4">
    <name type="scientific">Spirosoma oryzae</name>
    <dbReference type="NCBI Taxonomy" id="1469603"/>
    <lineage>
        <taxon>Bacteria</taxon>
        <taxon>Pseudomonadati</taxon>
        <taxon>Bacteroidota</taxon>
        <taxon>Cytophagia</taxon>
        <taxon>Cytophagales</taxon>
        <taxon>Cytophagaceae</taxon>
        <taxon>Spirosoma</taxon>
    </lineage>
</organism>
<dbReference type="Proteomes" id="UP000238375">
    <property type="component" value="Unassembled WGS sequence"/>
</dbReference>
<dbReference type="OrthoDB" id="1246242at2"/>
<dbReference type="Pfam" id="PF13472">
    <property type="entry name" value="Lipase_GDSL_2"/>
    <property type="match status" value="1"/>
</dbReference>
<feature type="chain" id="PRO_5015674458" evidence="1">
    <location>
        <begin position="24"/>
        <end position="280"/>
    </location>
</feature>
<reference evidence="3 4" key="1">
    <citation type="submission" date="2018-03" db="EMBL/GenBank/DDBJ databases">
        <title>Genomic Encyclopedia of Archaeal and Bacterial Type Strains, Phase II (KMG-II): from individual species to whole genera.</title>
        <authorList>
            <person name="Goeker M."/>
        </authorList>
    </citation>
    <scope>NUCLEOTIDE SEQUENCE [LARGE SCALE GENOMIC DNA]</scope>
    <source>
        <strain evidence="3 4">DSM 28354</strain>
    </source>
</reference>
<dbReference type="PANTHER" id="PTHR30383:SF5">
    <property type="entry name" value="SGNH HYDROLASE-TYPE ESTERASE DOMAIN-CONTAINING PROTEIN"/>
    <property type="match status" value="1"/>
</dbReference>
<evidence type="ECO:0000313" key="3">
    <source>
        <dbReference type="EMBL" id="PRY39184.1"/>
    </source>
</evidence>
<dbReference type="SUPFAM" id="SSF52266">
    <property type="entry name" value="SGNH hydrolase"/>
    <property type="match status" value="1"/>
</dbReference>